<dbReference type="SUPFAM" id="SSF52540">
    <property type="entry name" value="P-loop containing nucleoside triphosphate hydrolases"/>
    <property type="match status" value="1"/>
</dbReference>
<dbReference type="Pfam" id="PF01926">
    <property type="entry name" value="MMR_HSR1"/>
    <property type="match status" value="1"/>
</dbReference>
<proteinExistence type="predicted"/>
<dbReference type="GO" id="GO:0042254">
    <property type="term" value="P:ribosome biogenesis"/>
    <property type="evidence" value="ECO:0007669"/>
    <property type="project" value="UniProtKB-UniRule"/>
</dbReference>
<dbReference type="PROSITE" id="PS51710">
    <property type="entry name" value="G_OBG"/>
    <property type="match status" value="1"/>
</dbReference>
<dbReference type="InterPro" id="IPR006073">
    <property type="entry name" value="GTP-bd"/>
</dbReference>
<dbReference type="Gene3D" id="2.70.210.12">
    <property type="entry name" value="GTP1/OBG domain"/>
    <property type="match status" value="1"/>
</dbReference>
<dbReference type="Proteomes" id="UP000005239">
    <property type="component" value="Unassembled WGS sequence"/>
</dbReference>
<dbReference type="GO" id="GO:0005739">
    <property type="term" value="C:mitochondrion"/>
    <property type="evidence" value="ECO:0000318"/>
    <property type="project" value="GO_Central"/>
</dbReference>
<dbReference type="InterPro" id="IPR027417">
    <property type="entry name" value="P-loop_NTPase"/>
</dbReference>
<protein>
    <submittedName>
        <fullName evidence="1">50S ribosome-binding GTPase</fullName>
    </submittedName>
</protein>
<dbReference type="InterPro" id="IPR036726">
    <property type="entry name" value="GTP1_OBG_dom_sf"/>
</dbReference>
<dbReference type="Pfam" id="PF10573">
    <property type="entry name" value="UPF0561"/>
    <property type="match status" value="1"/>
</dbReference>
<evidence type="ECO:0000313" key="1">
    <source>
        <dbReference type="EnsemblMetazoa" id="PPA11941.1"/>
    </source>
</evidence>
<dbReference type="PANTHER" id="PTHR11702">
    <property type="entry name" value="DEVELOPMENTALLY REGULATED GTP-BINDING PROTEIN-RELATED"/>
    <property type="match status" value="1"/>
</dbReference>
<organism evidence="1 2">
    <name type="scientific">Pristionchus pacificus</name>
    <name type="common">Parasitic nematode worm</name>
    <dbReference type="NCBI Taxonomy" id="54126"/>
    <lineage>
        <taxon>Eukaryota</taxon>
        <taxon>Metazoa</taxon>
        <taxon>Ecdysozoa</taxon>
        <taxon>Nematoda</taxon>
        <taxon>Chromadorea</taxon>
        <taxon>Rhabditida</taxon>
        <taxon>Rhabditina</taxon>
        <taxon>Diplogasteromorpha</taxon>
        <taxon>Diplogasteroidea</taxon>
        <taxon>Neodiplogasteridae</taxon>
        <taxon>Pristionchus</taxon>
    </lineage>
</organism>
<dbReference type="NCBIfam" id="TIGR00231">
    <property type="entry name" value="small_GTP"/>
    <property type="match status" value="1"/>
</dbReference>
<keyword evidence="2" id="KW-1185">Reference proteome</keyword>
<dbReference type="InterPro" id="IPR006169">
    <property type="entry name" value="GTP1_OBG_dom"/>
</dbReference>
<dbReference type="SUPFAM" id="SSF82051">
    <property type="entry name" value="Obg GTP-binding protein N-terminal domain"/>
    <property type="match status" value="1"/>
</dbReference>
<dbReference type="EnsemblMetazoa" id="PPA11941.1">
    <property type="protein sequence ID" value="PPA11941.1"/>
    <property type="gene ID" value="WBGene00101495"/>
</dbReference>
<dbReference type="AlphaFoldDB" id="A0A2A6CC56"/>
<dbReference type="InterPro" id="IPR045086">
    <property type="entry name" value="OBG_GTPase"/>
</dbReference>
<dbReference type="Pfam" id="PF01018">
    <property type="entry name" value="GTP1_OBG"/>
    <property type="match status" value="1"/>
</dbReference>
<dbReference type="PANTHER" id="PTHR11702:SF31">
    <property type="entry name" value="MITOCHONDRIAL RIBOSOME-ASSOCIATED GTPASE 2"/>
    <property type="match status" value="1"/>
</dbReference>
<dbReference type="CDD" id="cd01898">
    <property type="entry name" value="Obg"/>
    <property type="match status" value="1"/>
</dbReference>
<dbReference type="InterPro" id="IPR005225">
    <property type="entry name" value="Small_GTP-bd"/>
</dbReference>
<accession>A0A2A6CC56</accession>
<accession>A0A8R1U8Z1</accession>
<dbReference type="PROSITE" id="PS51883">
    <property type="entry name" value="OBG"/>
    <property type="match status" value="1"/>
</dbReference>
<dbReference type="Gene3D" id="3.40.50.300">
    <property type="entry name" value="P-loop containing nucleotide triphosphate hydrolases"/>
    <property type="match status" value="1"/>
</dbReference>
<dbReference type="PRINTS" id="PR00326">
    <property type="entry name" value="GTP1OBG"/>
</dbReference>
<evidence type="ECO:0000313" key="2">
    <source>
        <dbReference type="Proteomes" id="UP000005239"/>
    </source>
</evidence>
<dbReference type="GO" id="GO:0003924">
    <property type="term" value="F:GTPase activity"/>
    <property type="evidence" value="ECO:0000318"/>
    <property type="project" value="GO_Central"/>
</dbReference>
<reference evidence="1" key="2">
    <citation type="submission" date="2022-06" db="UniProtKB">
        <authorList>
            <consortium name="EnsemblMetazoa"/>
        </authorList>
    </citation>
    <scope>IDENTIFICATION</scope>
    <source>
        <strain evidence="1">PS312</strain>
    </source>
</reference>
<dbReference type="GO" id="GO:0005525">
    <property type="term" value="F:GTP binding"/>
    <property type="evidence" value="ECO:0000318"/>
    <property type="project" value="GO_Central"/>
</dbReference>
<gene>
    <name evidence="1" type="primary">WBGene00101495</name>
</gene>
<name>A0A2A6CC56_PRIPA</name>
<dbReference type="InterPro" id="IPR018888">
    <property type="entry name" value="UPF0561"/>
</dbReference>
<sequence>MDDGMYRPGLDMSHGFVKEIIKNQIDRDEYHRLMEERKEEYKNEIKGVSREWSRPAPSPMPAQIYVPPHRRKYTGERGSSASKRRLTAPSSPMAPGFISDREELRIREKVRSQVKALGDIDVSAIQKSTSCEKSSSKALFKLNIAANGESHEIVVLSSDNPSRLSKGLSRQYGLSEEECRSNKVGDLSHLQSELRAQRGEFGRSKSQHGKNGEHIEIEVPVGTTVTNIETNSEIGRLSNVGDIVLCARGGVGGHGNEFYLSNSTRKPYKAEMGGKGEENLLNIEMRIMASAALVGLPNAGKSSLLRAISRARPKVAMYPFTTLKPHVGIVHYEDEHQISVADIPGLIEGAHMNIGLGHSFLSHLTKCQLLIFVIDLSLSDVKRQRDSLREELHLYSPSLASKPSLTLLNKMDIASEEEKRRGIDEFAGDTVFPISAKDGQGVIDFLVRLREMVETAESSSTEE</sequence>
<reference evidence="2" key="1">
    <citation type="journal article" date="2008" name="Nat. Genet.">
        <title>The Pristionchus pacificus genome provides a unique perspective on nematode lifestyle and parasitism.</title>
        <authorList>
            <person name="Dieterich C."/>
            <person name="Clifton S.W."/>
            <person name="Schuster L.N."/>
            <person name="Chinwalla A."/>
            <person name="Delehaunty K."/>
            <person name="Dinkelacker I."/>
            <person name="Fulton L."/>
            <person name="Fulton R."/>
            <person name="Godfrey J."/>
            <person name="Minx P."/>
            <person name="Mitreva M."/>
            <person name="Roeseler W."/>
            <person name="Tian H."/>
            <person name="Witte H."/>
            <person name="Yang S.P."/>
            <person name="Wilson R.K."/>
            <person name="Sommer R.J."/>
        </authorList>
    </citation>
    <scope>NUCLEOTIDE SEQUENCE [LARGE SCALE GENOMIC DNA]</scope>
    <source>
        <strain evidence="2">PS312</strain>
    </source>
</reference>
<dbReference type="InterPro" id="IPR031167">
    <property type="entry name" value="G_OBG"/>
</dbReference>